<dbReference type="InterPro" id="IPR046032">
    <property type="entry name" value="DUF5990"/>
</dbReference>
<comment type="caution">
    <text evidence="1">The sequence shown here is derived from an EMBL/GenBank/DDBJ whole genome shotgun (WGS) entry which is preliminary data.</text>
</comment>
<dbReference type="AlphaFoldDB" id="A0A2W5S8E1"/>
<evidence type="ECO:0000313" key="2">
    <source>
        <dbReference type="Proteomes" id="UP000249135"/>
    </source>
</evidence>
<sequence length="151" mass="15947">MPSDATSLLHVVLTVLAPPPGVVFAVQRGREELLPPFLTTDEAVSFAITLTLGAQLPAGGANFRGPFAQGQPHERFVYLNSGTYAGQSGTPWARRAKIRLVDIPRELVDGAADDAHAALEARIVGTMKDGGPVCASVRPPQIAWRRVVAAA</sequence>
<proteinExistence type="predicted"/>
<organism evidence="1 2">
    <name type="scientific">Variovorax paradoxus</name>
    <dbReference type="NCBI Taxonomy" id="34073"/>
    <lineage>
        <taxon>Bacteria</taxon>
        <taxon>Pseudomonadati</taxon>
        <taxon>Pseudomonadota</taxon>
        <taxon>Betaproteobacteria</taxon>
        <taxon>Burkholderiales</taxon>
        <taxon>Comamonadaceae</taxon>
        <taxon>Variovorax</taxon>
    </lineage>
</organism>
<dbReference type="Proteomes" id="UP000249135">
    <property type="component" value="Unassembled WGS sequence"/>
</dbReference>
<protein>
    <submittedName>
        <fullName evidence="1">Uncharacterized protein</fullName>
    </submittedName>
</protein>
<reference evidence="1 2" key="1">
    <citation type="submission" date="2017-08" db="EMBL/GenBank/DDBJ databases">
        <title>Infants hospitalized years apart are colonized by the same room-sourced microbial strains.</title>
        <authorList>
            <person name="Brooks B."/>
            <person name="Olm M.R."/>
            <person name="Firek B.A."/>
            <person name="Baker R."/>
            <person name="Thomas B.C."/>
            <person name="Morowitz M.J."/>
            <person name="Banfield J.F."/>
        </authorList>
    </citation>
    <scope>NUCLEOTIDE SEQUENCE [LARGE SCALE GENOMIC DNA]</scope>
    <source>
        <strain evidence="1">S2_005_003_R2_41</strain>
    </source>
</reference>
<dbReference type="Pfam" id="PF19452">
    <property type="entry name" value="DUF5990"/>
    <property type="match status" value="1"/>
</dbReference>
<evidence type="ECO:0000313" key="1">
    <source>
        <dbReference type="EMBL" id="PZQ75933.1"/>
    </source>
</evidence>
<name>A0A2W5S8E1_VARPD</name>
<gene>
    <name evidence="1" type="ORF">DI563_08315</name>
</gene>
<dbReference type="EMBL" id="QFPP01000069">
    <property type="protein sequence ID" value="PZQ75933.1"/>
    <property type="molecule type" value="Genomic_DNA"/>
</dbReference>
<accession>A0A2W5S8E1</accession>